<dbReference type="Proteomes" id="UP000823561">
    <property type="component" value="Chromosome 2"/>
</dbReference>
<keyword evidence="6" id="KW-1185">Reference proteome</keyword>
<dbReference type="GO" id="GO:0070628">
    <property type="term" value="F:proteasome binding"/>
    <property type="evidence" value="ECO:0007669"/>
    <property type="project" value="TreeGrafter"/>
</dbReference>
<keyword evidence="3" id="KW-0143">Chaperone</keyword>
<dbReference type="GO" id="GO:0005783">
    <property type="term" value="C:endoplasmic reticulum"/>
    <property type="evidence" value="ECO:0007669"/>
    <property type="project" value="InterPro"/>
</dbReference>
<evidence type="ECO:0000313" key="6">
    <source>
        <dbReference type="Proteomes" id="UP000823561"/>
    </source>
</evidence>
<dbReference type="AlphaFoldDB" id="A0AAV6HAV1"/>
<dbReference type="PANTHER" id="PTHR15069">
    <property type="entry name" value="PROTEASOME ASSEMBLY CHAPERONE 1"/>
    <property type="match status" value="1"/>
</dbReference>
<dbReference type="EMBL" id="JADWDJ010000002">
    <property type="protein sequence ID" value="KAG5284418.1"/>
    <property type="molecule type" value="Genomic_DNA"/>
</dbReference>
<dbReference type="InterPro" id="IPR016565">
    <property type="entry name" value="Proteasome_assmbl_chp_1"/>
</dbReference>
<comment type="caution">
    <text evidence="5">The sequence shown here is derived from an EMBL/GenBank/DDBJ whole genome shotgun (WGS) entry which is preliminary data.</text>
</comment>
<evidence type="ECO:0000256" key="2">
    <source>
        <dbReference type="ARBA" id="ARBA00019180"/>
    </source>
</evidence>
<name>A0AAV6HAV1_9TELE</name>
<dbReference type="PANTHER" id="PTHR15069:SF1">
    <property type="entry name" value="PROTEASOME ASSEMBLY CHAPERONE 1"/>
    <property type="match status" value="1"/>
</dbReference>
<evidence type="ECO:0000256" key="3">
    <source>
        <dbReference type="ARBA" id="ARBA00023186"/>
    </source>
</evidence>
<dbReference type="GO" id="GO:0080129">
    <property type="term" value="P:proteasome core complex assembly"/>
    <property type="evidence" value="ECO:0007669"/>
    <property type="project" value="TreeGrafter"/>
</dbReference>
<dbReference type="Pfam" id="PF16094">
    <property type="entry name" value="PAC1"/>
    <property type="match status" value="1"/>
</dbReference>
<comment type="similarity">
    <text evidence="1">Belongs to the PSMG1 family.</text>
</comment>
<accession>A0AAV6HAV1</accession>
<evidence type="ECO:0000256" key="4">
    <source>
        <dbReference type="SAM" id="MobiDB-lite"/>
    </source>
</evidence>
<feature type="compositionally biased region" description="Acidic residues" evidence="4">
    <location>
        <begin position="117"/>
        <end position="132"/>
    </location>
</feature>
<feature type="region of interest" description="Disordered" evidence="4">
    <location>
        <begin position="112"/>
        <end position="132"/>
    </location>
</feature>
<evidence type="ECO:0000313" key="5">
    <source>
        <dbReference type="EMBL" id="KAG5284418.1"/>
    </source>
</evidence>
<organism evidence="5 6">
    <name type="scientific">Alosa alosa</name>
    <name type="common">allis shad</name>
    <dbReference type="NCBI Taxonomy" id="278164"/>
    <lineage>
        <taxon>Eukaryota</taxon>
        <taxon>Metazoa</taxon>
        <taxon>Chordata</taxon>
        <taxon>Craniata</taxon>
        <taxon>Vertebrata</taxon>
        <taxon>Euteleostomi</taxon>
        <taxon>Actinopterygii</taxon>
        <taxon>Neopterygii</taxon>
        <taxon>Teleostei</taxon>
        <taxon>Clupei</taxon>
        <taxon>Clupeiformes</taxon>
        <taxon>Clupeoidei</taxon>
        <taxon>Clupeidae</taxon>
        <taxon>Alosa</taxon>
    </lineage>
</organism>
<protein>
    <recommendedName>
        <fullName evidence="2">Proteasome assembly chaperone 1</fullName>
    </recommendedName>
</protein>
<reference evidence="5" key="1">
    <citation type="submission" date="2020-10" db="EMBL/GenBank/DDBJ databases">
        <title>Chromosome-scale genome assembly of the Allis shad, Alosa alosa.</title>
        <authorList>
            <person name="Margot Z."/>
            <person name="Christophe K."/>
            <person name="Cabau C."/>
            <person name="Louis A."/>
            <person name="Berthelot C."/>
            <person name="Parey E."/>
            <person name="Roest Crollius H."/>
            <person name="Montfort J."/>
            <person name="Robinson-Rechavi M."/>
            <person name="Bucao C."/>
            <person name="Bouchez O."/>
            <person name="Gislard M."/>
            <person name="Lluch J."/>
            <person name="Milhes M."/>
            <person name="Lampietro C."/>
            <person name="Lopez Roques C."/>
            <person name="Donnadieu C."/>
            <person name="Braasch I."/>
            <person name="Desvignes T."/>
            <person name="Postlethwait J."/>
            <person name="Bobe J."/>
            <person name="Guiguen Y."/>
        </authorList>
    </citation>
    <scope>NUCLEOTIDE SEQUENCE</scope>
    <source>
        <strain evidence="5">M-15738</strain>
        <tissue evidence="5">Blood</tissue>
    </source>
</reference>
<evidence type="ECO:0000256" key="1">
    <source>
        <dbReference type="ARBA" id="ARBA00005261"/>
    </source>
</evidence>
<proteinExistence type="inferred from homology"/>
<gene>
    <name evidence="5" type="ORF">AALO_G00026530</name>
</gene>
<sequence length="386" mass="42824">MIQNAGGASGLQPTQKGTCYPAAHPATLATYGARIKFKSLTLAYKVVSGSAPTYLNALIQTYTTSRPLHSSDERRLALPPWVRAGWRAEQIASSVDRLARYANWKGSRVGVHSRAVEEDDREDEESENEEDVEIRRELEEKRKVHLKWCPEVSQAVEACTDKTLLCSHLIIAVGTNATGFVSAFILNSASWNRVGWLSLWNERNRGSSLMNSPPAPGEPSCMIYQQKEGGSVLICQCTCYVAEDQLFQWTEKVFACLQKRGLTVTVLSDAPIAEYKTSDYHHGSDIPFLRALKTSAYKEVVNCPFLEQPNIVTGLPAAVLCHCQIHGIPAVLYQSYSDVISADSVTMETYKLALTWTKSIKLEPPTTDILQKFTRGCDDVHGNLYT</sequence>